<organism evidence="1 2">
    <name type="scientific">Auriscalpium vulgare</name>
    <dbReference type="NCBI Taxonomy" id="40419"/>
    <lineage>
        <taxon>Eukaryota</taxon>
        <taxon>Fungi</taxon>
        <taxon>Dikarya</taxon>
        <taxon>Basidiomycota</taxon>
        <taxon>Agaricomycotina</taxon>
        <taxon>Agaricomycetes</taxon>
        <taxon>Russulales</taxon>
        <taxon>Auriscalpiaceae</taxon>
        <taxon>Auriscalpium</taxon>
    </lineage>
</organism>
<evidence type="ECO:0000313" key="2">
    <source>
        <dbReference type="Proteomes" id="UP000814033"/>
    </source>
</evidence>
<dbReference type="Proteomes" id="UP000814033">
    <property type="component" value="Unassembled WGS sequence"/>
</dbReference>
<keyword evidence="2" id="KW-1185">Reference proteome</keyword>
<evidence type="ECO:0000313" key="1">
    <source>
        <dbReference type="EMBL" id="KAI0038311.1"/>
    </source>
</evidence>
<name>A0ACB8R444_9AGAM</name>
<reference evidence="1" key="1">
    <citation type="submission" date="2021-02" db="EMBL/GenBank/DDBJ databases">
        <authorList>
            <consortium name="DOE Joint Genome Institute"/>
            <person name="Ahrendt S."/>
            <person name="Looney B.P."/>
            <person name="Miyauchi S."/>
            <person name="Morin E."/>
            <person name="Drula E."/>
            <person name="Courty P.E."/>
            <person name="Chicoki N."/>
            <person name="Fauchery L."/>
            <person name="Kohler A."/>
            <person name="Kuo A."/>
            <person name="Labutti K."/>
            <person name="Pangilinan J."/>
            <person name="Lipzen A."/>
            <person name="Riley R."/>
            <person name="Andreopoulos W."/>
            <person name="He G."/>
            <person name="Johnson J."/>
            <person name="Barry K.W."/>
            <person name="Grigoriev I.V."/>
            <person name="Nagy L."/>
            <person name="Hibbett D."/>
            <person name="Henrissat B."/>
            <person name="Matheny P.B."/>
            <person name="Labbe J."/>
            <person name="Martin F."/>
        </authorList>
    </citation>
    <scope>NUCLEOTIDE SEQUENCE</scope>
    <source>
        <strain evidence="1">FP105234-sp</strain>
    </source>
</reference>
<sequence length="276" mass="29097">MATAAAADVSDSTEASTSTSGTVLAFDLSSLAATTSADFGAFAVPTASDASDSTPSSYPSVTDAAFPIPLASPSSSSDGTPPAPVVFRALGPLSLEVVQKMAELEFKLAASALYIRRTSAGKELHNVAALLTADHAQMKTLEDCIAMLEREVQRIKERQRCAPLSPSLSVSLTRARAREHRAVLLLDPLTGGVECSRGGAVIFATVSTREWRSRRVRECVADSLASPAQPILIPRSQHYHHDTQQQQDNTAMLTTTVDSANVATLSLTTACSSRHG</sequence>
<accession>A0ACB8R444</accession>
<proteinExistence type="predicted"/>
<gene>
    <name evidence="1" type="ORF">FA95DRAFT_1613482</name>
</gene>
<reference evidence="1" key="2">
    <citation type="journal article" date="2022" name="New Phytol.">
        <title>Evolutionary transition to the ectomycorrhizal habit in the genomes of a hyperdiverse lineage of mushroom-forming fungi.</title>
        <authorList>
            <person name="Looney B."/>
            <person name="Miyauchi S."/>
            <person name="Morin E."/>
            <person name="Drula E."/>
            <person name="Courty P.E."/>
            <person name="Kohler A."/>
            <person name="Kuo A."/>
            <person name="LaButti K."/>
            <person name="Pangilinan J."/>
            <person name="Lipzen A."/>
            <person name="Riley R."/>
            <person name="Andreopoulos W."/>
            <person name="He G."/>
            <person name="Johnson J."/>
            <person name="Nolan M."/>
            <person name="Tritt A."/>
            <person name="Barry K.W."/>
            <person name="Grigoriev I.V."/>
            <person name="Nagy L.G."/>
            <person name="Hibbett D."/>
            <person name="Henrissat B."/>
            <person name="Matheny P.B."/>
            <person name="Labbe J."/>
            <person name="Martin F.M."/>
        </authorList>
    </citation>
    <scope>NUCLEOTIDE SEQUENCE</scope>
    <source>
        <strain evidence="1">FP105234-sp</strain>
    </source>
</reference>
<comment type="caution">
    <text evidence="1">The sequence shown here is derived from an EMBL/GenBank/DDBJ whole genome shotgun (WGS) entry which is preliminary data.</text>
</comment>
<protein>
    <submittedName>
        <fullName evidence="1">Uncharacterized protein</fullName>
    </submittedName>
</protein>
<dbReference type="EMBL" id="MU276533">
    <property type="protein sequence ID" value="KAI0038311.1"/>
    <property type="molecule type" value="Genomic_DNA"/>
</dbReference>